<dbReference type="Gene3D" id="3.40.50.720">
    <property type="entry name" value="NAD(P)-binding Rossmann-like Domain"/>
    <property type="match status" value="1"/>
</dbReference>
<dbReference type="Pfam" id="PF00107">
    <property type="entry name" value="ADH_zinc_N"/>
    <property type="match status" value="1"/>
</dbReference>
<name>A0ABS5YN80_9ACTN</name>
<dbReference type="Pfam" id="PF16884">
    <property type="entry name" value="ADH_N_2"/>
    <property type="match status" value="1"/>
</dbReference>
<dbReference type="SUPFAM" id="SSF50129">
    <property type="entry name" value="GroES-like"/>
    <property type="match status" value="2"/>
</dbReference>
<keyword evidence="1" id="KW-0560">Oxidoreductase</keyword>
<dbReference type="InterPro" id="IPR036291">
    <property type="entry name" value="NAD(P)-bd_dom_sf"/>
</dbReference>
<comment type="caution">
    <text evidence="3">The sequence shown here is derived from an EMBL/GenBank/DDBJ whole genome shotgun (WGS) entry which is preliminary data.</text>
</comment>
<dbReference type="PANTHER" id="PTHR43205:SF7">
    <property type="entry name" value="PROSTAGLANDIN REDUCTASE 1"/>
    <property type="match status" value="1"/>
</dbReference>
<accession>A0ABS5YN80</accession>
<feature type="domain" description="Enoyl reductase (ER)" evidence="2">
    <location>
        <begin position="59"/>
        <end position="369"/>
    </location>
</feature>
<dbReference type="SMART" id="SM00829">
    <property type="entry name" value="PKS_ER"/>
    <property type="match status" value="1"/>
</dbReference>
<dbReference type="InterPro" id="IPR011032">
    <property type="entry name" value="GroES-like_sf"/>
</dbReference>
<proteinExistence type="predicted"/>
<dbReference type="SUPFAM" id="SSF51735">
    <property type="entry name" value="NAD(P)-binding Rossmann-fold domains"/>
    <property type="match status" value="1"/>
</dbReference>
<dbReference type="InterPro" id="IPR013149">
    <property type="entry name" value="ADH-like_C"/>
</dbReference>
<sequence length="373" mass="39506">MVPVVVGEGTLERVVEQPADLHPHVAGEIGGGEHADHAAPYRRRVREIRLAARPQGWPTAETFEMADVPMPEPGPGQLLVRNLVMSVDPYMRGRMNDVKSYTPPFALGEPLDGAAIGEVVSSPAGNVPVGSFVVHGLGWREYAVVDAGRARVVDAADSSYLGVLGMTGLTAYVGLVDIAQFREGDTVFVSGAAGAVGSVAGQIARLRGAKRVIGSAGSDEKVRHLIDDLGFDAAFNYREAPVRKQLRAAAPDGIDVYFDNVGGEHLEAAIGSLTKYGRVAMCGAIAGYNETSAPAGPRNLALAIGKELNLRGFIVSNHNRRMPDFLADVGPWVRDGRLRARETIVDGLENAPAAFIGLLKGENTGKMLVRLAS</sequence>
<dbReference type="CDD" id="cd05288">
    <property type="entry name" value="PGDH"/>
    <property type="match status" value="1"/>
</dbReference>
<evidence type="ECO:0000313" key="4">
    <source>
        <dbReference type="Proteomes" id="UP001519654"/>
    </source>
</evidence>
<dbReference type="InterPro" id="IPR041694">
    <property type="entry name" value="ADH_N_2"/>
</dbReference>
<dbReference type="InterPro" id="IPR020843">
    <property type="entry name" value="ER"/>
</dbReference>
<evidence type="ECO:0000259" key="2">
    <source>
        <dbReference type="SMART" id="SM00829"/>
    </source>
</evidence>
<dbReference type="Proteomes" id="UP001519654">
    <property type="component" value="Unassembled WGS sequence"/>
</dbReference>
<dbReference type="PANTHER" id="PTHR43205">
    <property type="entry name" value="PROSTAGLANDIN REDUCTASE"/>
    <property type="match status" value="1"/>
</dbReference>
<keyword evidence="4" id="KW-1185">Reference proteome</keyword>
<dbReference type="Gene3D" id="3.90.180.10">
    <property type="entry name" value="Medium-chain alcohol dehydrogenases, catalytic domain"/>
    <property type="match status" value="1"/>
</dbReference>
<evidence type="ECO:0000256" key="1">
    <source>
        <dbReference type="ARBA" id="ARBA00023002"/>
    </source>
</evidence>
<dbReference type="InterPro" id="IPR045010">
    <property type="entry name" value="MDR_fam"/>
</dbReference>
<protein>
    <submittedName>
        <fullName evidence="3">NADP-dependent oxidoreductase</fullName>
    </submittedName>
</protein>
<gene>
    <name evidence="3" type="ORF">KOI35_13465</name>
</gene>
<dbReference type="EMBL" id="JAHKKG010000004">
    <property type="protein sequence ID" value="MBU2664506.1"/>
    <property type="molecule type" value="Genomic_DNA"/>
</dbReference>
<reference evidence="3 4" key="1">
    <citation type="submission" date="2021-06" db="EMBL/GenBank/DDBJ databases">
        <title>Actinoplanes lichenicola sp. nov., and Actinoplanes ovalisporus sp. nov., isolated from lichen in Thailand.</title>
        <authorList>
            <person name="Saeng-In P."/>
            <person name="Kanchanasin P."/>
            <person name="Yuki M."/>
            <person name="Kudo T."/>
            <person name="Ohkuma M."/>
            <person name="Phongsopitanun W."/>
            <person name="Tanasupawat S."/>
        </authorList>
    </citation>
    <scope>NUCLEOTIDE SEQUENCE [LARGE SCALE GENOMIC DNA]</scope>
    <source>
        <strain evidence="3 4">NBRC 110975</strain>
    </source>
</reference>
<evidence type="ECO:0000313" key="3">
    <source>
        <dbReference type="EMBL" id="MBU2664506.1"/>
    </source>
</evidence>
<organism evidence="3 4">
    <name type="scientific">Paractinoplanes bogorensis</name>
    <dbReference type="NCBI Taxonomy" id="1610840"/>
    <lineage>
        <taxon>Bacteria</taxon>
        <taxon>Bacillati</taxon>
        <taxon>Actinomycetota</taxon>
        <taxon>Actinomycetes</taxon>
        <taxon>Micromonosporales</taxon>
        <taxon>Micromonosporaceae</taxon>
        <taxon>Paractinoplanes</taxon>
    </lineage>
</organism>